<reference evidence="1 2" key="1">
    <citation type="submission" date="2019-06" db="EMBL/GenBank/DDBJ databases">
        <title>Quisquiliibacterium sp. nov., isolated from a maize field.</title>
        <authorList>
            <person name="Lin S.-Y."/>
            <person name="Tsai C.-F."/>
            <person name="Young C.-C."/>
        </authorList>
    </citation>
    <scope>NUCLEOTIDE SEQUENCE [LARGE SCALE GENOMIC DNA]</scope>
    <source>
        <strain evidence="1 2">CC-CFT501</strain>
    </source>
</reference>
<evidence type="ECO:0008006" key="3">
    <source>
        <dbReference type="Google" id="ProtNLM"/>
    </source>
</evidence>
<protein>
    <recommendedName>
        <fullName evidence="3">ATP-binding protein</fullName>
    </recommendedName>
</protein>
<comment type="caution">
    <text evidence="1">The sequence shown here is derived from an EMBL/GenBank/DDBJ whole genome shotgun (WGS) entry which is preliminary data.</text>
</comment>
<dbReference type="AlphaFoldDB" id="A0A5C8NVN5"/>
<dbReference type="RefSeq" id="WP_147704482.1">
    <property type="nucleotide sequence ID" value="NZ_VDUY01000004.1"/>
</dbReference>
<dbReference type="Proteomes" id="UP000321548">
    <property type="component" value="Unassembled WGS sequence"/>
</dbReference>
<dbReference type="EMBL" id="VDUY01000004">
    <property type="protein sequence ID" value="TXL65287.1"/>
    <property type="molecule type" value="Genomic_DNA"/>
</dbReference>
<organism evidence="1 2">
    <name type="scientific">Zeimonas arvi</name>
    <dbReference type="NCBI Taxonomy" id="2498847"/>
    <lineage>
        <taxon>Bacteria</taxon>
        <taxon>Pseudomonadati</taxon>
        <taxon>Pseudomonadota</taxon>
        <taxon>Betaproteobacteria</taxon>
        <taxon>Burkholderiales</taxon>
        <taxon>Burkholderiaceae</taxon>
        <taxon>Zeimonas</taxon>
    </lineage>
</organism>
<name>A0A5C8NVN5_9BURK</name>
<gene>
    <name evidence="1" type="ORF">FHP08_10840</name>
</gene>
<accession>A0A5C8NVN5</accession>
<keyword evidence="2" id="KW-1185">Reference proteome</keyword>
<evidence type="ECO:0000313" key="1">
    <source>
        <dbReference type="EMBL" id="TXL65287.1"/>
    </source>
</evidence>
<evidence type="ECO:0000313" key="2">
    <source>
        <dbReference type="Proteomes" id="UP000321548"/>
    </source>
</evidence>
<sequence>MGKLAERLADKSRAGVYRVEVTEALEEAAGIVGLPIVRLSLRGTTADRLPGECGQAADAPGQILLIDDFDDLARRDADALRPLIAALASAADRHRSRGDNFFAVFLDPGRLLAIGPLYDRRRHSSRSMPIEAILEKGEES</sequence>
<proteinExistence type="predicted"/>